<feature type="compositionally biased region" description="Acidic residues" evidence="1">
    <location>
        <begin position="272"/>
        <end position="286"/>
    </location>
</feature>
<protein>
    <submittedName>
        <fullName evidence="2">Uncharacterized protein</fullName>
    </submittedName>
</protein>
<dbReference type="AlphaFoldDB" id="A0A9W7CIJ3"/>
<proteinExistence type="predicted"/>
<accession>A0A9W7CIJ3</accession>
<reference evidence="3" key="1">
    <citation type="journal article" date="2023" name="Commun. Biol.">
        <title>Genome analysis of Parmales, the sister group of diatoms, reveals the evolutionary specialization of diatoms from phago-mixotrophs to photoautotrophs.</title>
        <authorList>
            <person name="Ban H."/>
            <person name="Sato S."/>
            <person name="Yoshikawa S."/>
            <person name="Yamada K."/>
            <person name="Nakamura Y."/>
            <person name="Ichinomiya M."/>
            <person name="Sato N."/>
            <person name="Blanc-Mathieu R."/>
            <person name="Endo H."/>
            <person name="Kuwata A."/>
            <person name="Ogata H."/>
        </authorList>
    </citation>
    <scope>NUCLEOTIDE SEQUENCE [LARGE SCALE GENOMIC DNA]</scope>
    <source>
        <strain evidence="3">NIES 3700</strain>
    </source>
</reference>
<gene>
    <name evidence="2" type="ORF">TrLO_g15367</name>
</gene>
<sequence length="308" mass="34292">MPKDSFQWTPERNQLLHNLSQSAGRFDNDFKTNVSQSALFSDGTGDFDTSVRARLKFIAKKMKENSDKPTRDRAKKGRVFWTEEDFCVGNVLGKKGRKGGEGGVAGSMGAEGYVRVDPSLIRFQHAKIRPFFSGCGRPLSETYEMLSSGEMNVADLPPIQVIERKVDGESIYFSLNSRRLWVLKKLRGEGLLKDGVVGVRVRDIKGKAEMERYTVENCSLTATLMREKERGGEQEGDGDGDGDGGGGGEDNDNDDVDVKARKETETETKVVEEEEEEEEEKEEETEEVTRRVNAFAGFADSSSDEESD</sequence>
<dbReference type="OrthoDB" id="415230at2759"/>
<dbReference type="Proteomes" id="UP001165122">
    <property type="component" value="Unassembled WGS sequence"/>
</dbReference>
<name>A0A9W7CIJ3_9STRA</name>
<evidence type="ECO:0000313" key="2">
    <source>
        <dbReference type="EMBL" id="GMI05251.1"/>
    </source>
</evidence>
<comment type="caution">
    <text evidence="2">The sequence shown here is derived from an EMBL/GenBank/DDBJ whole genome shotgun (WGS) entry which is preliminary data.</text>
</comment>
<feature type="compositionally biased region" description="Basic and acidic residues" evidence="1">
    <location>
        <begin position="256"/>
        <end position="271"/>
    </location>
</feature>
<feature type="region of interest" description="Disordered" evidence="1">
    <location>
        <begin position="226"/>
        <end position="308"/>
    </location>
</feature>
<dbReference type="EMBL" id="BRXW01000083">
    <property type="protein sequence ID" value="GMI05251.1"/>
    <property type="molecule type" value="Genomic_DNA"/>
</dbReference>
<evidence type="ECO:0000256" key="1">
    <source>
        <dbReference type="SAM" id="MobiDB-lite"/>
    </source>
</evidence>
<organism evidence="2 3">
    <name type="scientific">Triparma laevis f. longispina</name>
    <dbReference type="NCBI Taxonomy" id="1714387"/>
    <lineage>
        <taxon>Eukaryota</taxon>
        <taxon>Sar</taxon>
        <taxon>Stramenopiles</taxon>
        <taxon>Ochrophyta</taxon>
        <taxon>Bolidophyceae</taxon>
        <taxon>Parmales</taxon>
        <taxon>Triparmaceae</taxon>
        <taxon>Triparma</taxon>
    </lineage>
</organism>
<evidence type="ECO:0000313" key="3">
    <source>
        <dbReference type="Proteomes" id="UP001165122"/>
    </source>
</evidence>
<keyword evidence="3" id="KW-1185">Reference proteome</keyword>